<sequence>MSLWVMWRVANTNKPTVTVLGAGVTGVTSAWYLSQAGFDVTVIDRQNLPAMETSFANGGQISVCHATPWANPSTPLKALKWLSQPDAPLLYRINGNIEQMRFIYRFLRECTAKRADANLVQMVNLGLYSRDALKDLMAQLPLAFEQRLQGIMHFYTSHAEYQSAITPTQRMQTLGCHRTLISPDQARHIEPALGMLGDALVGATYTDADLSGNAHLFTRKLAKHCQAQGVNFLHDTHIDSIHQTNGTITHLTLTHKDNTITHKSDHYVVCLASHGKALLDAIGVFLPIFPAKGYSATYQVLDGARVPQVSLIDDEYKLVMSRFTSDQRDVLRVAGTAEFNGYNTNLDETRCHALTRRVRSVFGDALSYDEPNYWTGLRPMTPSNVPLIGQAHFGQVRHGSTGETLDNLWLNTGHGTLGFTHACGSAKALTHLMAGDEPDLMFDFVGT</sequence>
<evidence type="ECO:0000313" key="4">
    <source>
        <dbReference type="EMBL" id="KDN24964.1"/>
    </source>
</evidence>
<proteinExistence type="inferred from homology"/>
<dbReference type="Pfam" id="PF01266">
    <property type="entry name" value="DAO"/>
    <property type="match status" value="1"/>
</dbReference>
<keyword evidence="2" id="KW-0560">Oxidoreductase</keyword>
<dbReference type="PANTHER" id="PTHR13847">
    <property type="entry name" value="SARCOSINE DEHYDROGENASE-RELATED"/>
    <property type="match status" value="1"/>
</dbReference>
<gene>
    <name evidence="4" type="ORF">MBO_06219</name>
</gene>
<dbReference type="GO" id="GO:0005737">
    <property type="term" value="C:cytoplasm"/>
    <property type="evidence" value="ECO:0007669"/>
    <property type="project" value="TreeGrafter"/>
</dbReference>
<dbReference type="Gene3D" id="3.50.50.60">
    <property type="entry name" value="FAD/NAD(P)-binding domain"/>
    <property type="match status" value="2"/>
</dbReference>
<dbReference type="GO" id="GO:0008718">
    <property type="term" value="F:D-amino-acid dehydrogenase activity"/>
    <property type="evidence" value="ECO:0007669"/>
    <property type="project" value="TreeGrafter"/>
</dbReference>
<comment type="caution">
    <text evidence="4">The sequence shown here is derived from an EMBL/GenBank/DDBJ whole genome shotgun (WGS) entry which is preliminary data.</text>
</comment>
<feature type="domain" description="FAD dependent oxidoreductase" evidence="3">
    <location>
        <begin position="17"/>
        <end position="432"/>
    </location>
</feature>
<dbReference type="EMBL" id="AOMT01000024">
    <property type="protein sequence ID" value="KDN24964.1"/>
    <property type="molecule type" value="Genomic_DNA"/>
</dbReference>
<dbReference type="GO" id="GO:0005886">
    <property type="term" value="C:plasma membrane"/>
    <property type="evidence" value="ECO:0007669"/>
    <property type="project" value="TreeGrafter"/>
</dbReference>
<dbReference type="PANTHER" id="PTHR13847:SF280">
    <property type="entry name" value="D-AMINO ACID DEHYDROGENASE"/>
    <property type="match status" value="1"/>
</dbReference>
<protein>
    <submittedName>
        <fullName evidence="4">D-amino acid dehydrogenase subunit</fullName>
    </submittedName>
</protein>
<organism evidence="4 5">
    <name type="scientific">Moraxella bovoculi 237</name>
    <dbReference type="NCBI Taxonomy" id="743974"/>
    <lineage>
        <taxon>Bacteria</taxon>
        <taxon>Pseudomonadati</taxon>
        <taxon>Pseudomonadota</taxon>
        <taxon>Gammaproteobacteria</taxon>
        <taxon>Moraxellales</taxon>
        <taxon>Moraxellaceae</taxon>
        <taxon>Moraxella</taxon>
    </lineage>
</organism>
<evidence type="ECO:0000256" key="1">
    <source>
        <dbReference type="ARBA" id="ARBA00009410"/>
    </source>
</evidence>
<evidence type="ECO:0000313" key="5">
    <source>
        <dbReference type="Proteomes" id="UP000035860"/>
    </source>
</evidence>
<reference evidence="4 5" key="1">
    <citation type="journal article" date="2014" name="Genome Announc.">
        <title>Draft Genome Sequence of Moraxella bovoculi Strain 237T (ATCC BAA-1259T) Isolated from a Calf with Infectious Bovine Keratoconjunctivitis.</title>
        <authorList>
            <person name="Calcutt M.J."/>
            <person name="Foecking M.F."/>
            <person name="Martin N.T."/>
            <person name="Mhlanga-Mutangadura T."/>
            <person name="Reilly T.J."/>
        </authorList>
    </citation>
    <scope>NUCLEOTIDE SEQUENCE [LARGE SCALE GENOMIC DNA]</scope>
    <source>
        <strain evidence="4 5">237</strain>
    </source>
</reference>
<evidence type="ECO:0000256" key="2">
    <source>
        <dbReference type="ARBA" id="ARBA00023002"/>
    </source>
</evidence>
<dbReference type="NCBIfam" id="NF001933">
    <property type="entry name" value="PRK00711.1"/>
    <property type="match status" value="1"/>
</dbReference>
<dbReference type="SUPFAM" id="SSF54373">
    <property type="entry name" value="FAD-linked reductases, C-terminal domain"/>
    <property type="match status" value="1"/>
</dbReference>
<dbReference type="InterPro" id="IPR006076">
    <property type="entry name" value="FAD-dep_OxRdtase"/>
</dbReference>
<dbReference type="InterPro" id="IPR036188">
    <property type="entry name" value="FAD/NAD-bd_sf"/>
</dbReference>
<comment type="similarity">
    <text evidence="1">Belongs to the DadA oxidoreductase family.</text>
</comment>
<dbReference type="Proteomes" id="UP000035860">
    <property type="component" value="Unassembled WGS sequence"/>
</dbReference>
<dbReference type="SUPFAM" id="SSF51905">
    <property type="entry name" value="FAD/NAD(P)-binding domain"/>
    <property type="match status" value="1"/>
</dbReference>
<keyword evidence="5" id="KW-1185">Reference proteome</keyword>
<dbReference type="AlphaFoldDB" id="A0A066ULA9"/>
<evidence type="ECO:0000259" key="3">
    <source>
        <dbReference type="Pfam" id="PF01266"/>
    </source>
</evidence>
<accession>A0A066ULA9</accession>
<dbReference type="GO" id="GO:0055130">
    <property type="term" value="P:D-alanine catabolic process"/>
    <property type="evidence" value="ECO:0007669"/>
    <property type="project" value="TreeGrafter"/>
</dbReference>
<name>A0A066ULA9_9GAMM</name>
<dbReference type="Gene3D" id="3.30.9.10">
    <property type="entry name" value="D-Amino Acid Oxidase, subunit A, domain 2"/>
    <property type="match status" value="1"/>
</dbReference>
<dbReference type="eggNOG" id="COG0665">
    <property type="taxonomic scope" value="Bacteria"/>
</dbReference>